<dbReference type="STRING" id="1168035.SAMN05444280_1325"/>
<dbReference type="Gene3D" id="3.30.1120.10">
    <property type="match status" value="1"/>
</dbReference>
<dbReference type="Gene3D" id="3.40.720.10">
    <property type="entry name" value="Alkaline Phosphatase, subunit A"/>
    <property type="match status" value="1"/>
</dbReference>
<sequence length="484" mass="54016">MAKHKILYIIFLMFLTFLGCSKAKQSEQPNVVIIFIDDMGYADPSCFGNPVVETPNIDALAGEGLKFTNFYVNSPICSPSRVALNTGTYPMRHRIHSYIASSEQNNNRAMADYLNPEVPFFAHKLKQNGYATGHFGKWHMGGGRDLGDVPHPSEYGYDKSLVSFEGIGDRVLFPNDNLCAQSAKLGRGNIIWAEKHRSTEIYVDSALAFIDRNPGKPFFVNLCPNDVHDPHLPDSAMWENYKAHSENPWEQKFFAVLRELDNQIGRFMSGLENRGLLGNTIVVFTSDNGPTDWPHYYNRQRYPAGYKGELYPPGFAGEFYGRKWSLYEGGIRMPFIIRWKGHTPVAVTDSTTVLAAMDLFPSLCSLLGIKYPENLDGTDKSEALLGTPVKVTQPLMWEYASNPGGSIQPGNKAFRSPNLAIRQGDWKLLINADSTDIKLFNLKKDPGEKLNLAAQNTELAGVMAGKVLAWRRSMPVDMPGNTGE</sequence>
<dbReference type="InterPro" id="IPR017850">
    <property type="entry name" value="Alkaline_phosphatase_core_sf"/>
</dbReference>
<feature type="domain" description="Sulfatase N-terminal" evidence="2">
    <location>
        <begin position="29"/>
        <end position="369"/>
    </location>
</feature>
<protein>
    <submittedName>
        <fullName evidence="3">Arylsulfatase A</fullName>
    </submittedName>
</protein>
<dbReference type="RefSeq" id="WP_073172356.1">
    <property type="nucleotide sequence ID" value="NZ_FQZE01000032.1"/>
</dbReference>
<evidence type="ECO:0000256" key="1">
    <source>
        <dbReference type="ARBA" id="ARBA00008779"/>
    </source>
</evidence>
<dbReference type="OrthoDB" id="9765065at2"/>
<dbReference type="SUPFAM" id="SSF53649">
    <property type="entry name" value="Alkaline phosphatase-like"/>
    <property type="match status" value="1"/>
</dbReference>
<dbReference type="InterPro" id="IPR000917">
    <property type="entry name" value="Sulfatase_N"/>
</dbReference>
<name>A0A1M6MCD9_9BACT</name>
<dbReference type="AlphaFoldDB" id="A0A1M6MCD9"/>
<dbReference type="Proteomes" id="UP000184050">
    <property type="component" value="Unassembled WGS sequence"/>
</dbReference>
<proteinExistence type="inferred from homology"/>
<dbReference type="PANTHER" id="PTHR42693">
    <property type="entry name" value="ARYLSULFATASE FAMILY MEMBER"/>
    <property type="match status" value="1"/>
</dbReference>
<accession>A0A1M6MCD9</accession>
<comment type="similarity">
    <text evidence="1">Belongs to the sulfatase family.</text>
</comment>
<evidence type="ECO:0000313" key="4">
    <source>
        <dbReference type="Proteomes" id="UP000184050"/>
    </source>
</evidence>
<dbReference type="Pfam" id="PF00884">
    <property type="entry name" value="Sulfatase"/>
    <property type="match status" value="1"/>
</dbReference>
<dbReference type="GO" id="GO:0004065">
    <property type="term" value="F:arylsulfatase activity"/>
    <property type="evidence" value="ECO:0007669"/>
    <property type="project" value="TreeGrafter"/>
</dbReference>
<organism evidence="3 4">
    <name type="scientific">Tangfeifania diversioriginum</name>
    <dbReference type="NCBI Taxonomy" id="1168035"/>
    <lineage>
        <taxon>Bacteria</taxon>
        <taxon>Pseudomonadati</taxon>
        <taxon>Bacteroidota</taxon>
        <taxon>Bacteroidia</taxon>
        <taxon>Marinilabiliales</taxon>
        <taxon>Prolixibacteraceae</taxon>
        <taxon>Tangfeifania</taxon>
    </lineage>
</organism>
<evidence type="ECO:0000259" key="2">
    <source>
        <dbReference type="Pfam" id="PF00884"/>
    </source>
</evidence>
<keyword evidence="4" id="KW-1185">Reference proteome</keyword>
<dbReference type="EMBL" id="FQZE01000032">
    <property type="protein sequence ID" value="SHJ81075.1"/>
    <property type="molecule type" value="Genomic_DNA"/>
</dbReference>
<reference evidence="3 4" key="1">
    <citation type="submission" date="2016-11" db="EMBL/GenBank/DDBJ databases">
        <authorList>
            <person name="Jaros S."/>
            <person name="Januszkiewicz K."/>
            <person name="Wedrychowicz H."/>
        </authorList>
    </citation>
    <scope>NUCLEOTIDE SEQUENCE [LARGE SCALE GENOMIC DNA]</scope>
    <source>
        <strain evidence="3 4">DSM 27063</strain>
    </source>
</reference>
<dbReference type="PANTHER" id="PTHR42693:SF33">
    <property type="entry name" value="ARYLSULFATASE"/>
    <property type="match status" value="1"/>
</dbReference>
<dbReference type="InterPro" id="IPR050738">
    <property type="entry name" value="Sulfatase"/>
</dbReference>
<dbReference type="PROSITE" id="PS51257">
    <property type="entry name" value="PROKAR_LIPOPROTEIN"/>
    <property type="match status" value="1"/>
</dbReference>
<evidence type="ECO:0000313" key="3">
    <source>
        <dbReference type="EMBL" id="SHJ81075.1"/>
    </source>
</evidence>
<gene>
    <name evidence="3" type="ORF">SAMN05444280_1325</name>
</gene>